<sequence length="167" mass="20266">MEISKRLMLYLKQNDYFKCEFVQFSMNKLIIMRAFWITKETFLAMDCARITLHGNKDLPIRDFVSQWLSSRNTRFEWLKMTGNMRWNNEEQINWNDGFEPMKWNSAIRGRNFRISSYQRVDCEKGIDFLREDGMLATVAQSRSSTIYFIVWHKRFQPEADRLQLDHR</sequence>
<evidence type="ECO:0000313" key="1">
    <source>
        <dbReference type="Proteomes" id="UP000095282"/>
    </source>
</evidence>
<dbReference type="Proteomes" id="UP000095282">
    <property type="component" value="Unplaced"/>
</dbReference>
<name>A0A1I7TL21_9PELO</name>
<accession>A0A1I7TL21</accession>
<organism evidence="1 2">
    <name type="scientific">Caenorhabditis tropicalis</name>
    <dbReference type="NCBI Taxonomy" id="1561998"/>
    <lineage>
        <taxon>Eukaryota</taxon>
        <taxon>Metazoa</taxon>
        <taxon>Ecdysozoa</taxon>
        <taxon>Nematoda</taxon>
        <taxon>Chromadorea</taxon>
        <taxon>Rhabditida</taxon>
        <taxon>Rhabditina</taxon>
        <taxon>Rhabditomorpha</taxon>
        <taxon>Rhabditoidea</taxon>
        <taxon>Rhabditidae</taxon>
        <taxon>Peloderinae</taxon>
        <taxon>Caenorhabditis</taxon>
    </lineage>
</organism>
<dbReference type="WBParaSite" id="Csp11.Scaffold628.g6968.t1">
    <property type="protein sequence ID" value="Csp11.Scaffold628.g6968.t1"/>
    <property type="gene ID" value="Csp11.Scaffold628.g6968"/>
</dbReference>
<evidence type="ECO:0000313" key="2">
    <source>
        <dbReference type="WBParaSite" id="Csp11.Scaffold628.g6968.t1"/>
    </source>
</evidence>
<dbReference type="PANTHER" id="PTHR21503">
    <property type="entry name" value="F-BOX-CONTAINING HYPOTHETICAL PROTEIN C.ELEGANS"/>
    <property type="match status" value="1"/>
</dbReference>
<keyword evidence="1" id="KW-1185">Reference proteome</keyword>
<proteinExistence type="predicted"/>
<reference evidence="2" key="1">
    <citation type="submission" date="2016-11" db="UniProtKB">
        <authorList>
            <consortium name="WormBaseParasite"/>
        </authorList>
    </citation>
    <scope>IDENTIFICATION</scope>
</reference>
<protein>
    <submittedName>
        <fullName evidence="2">FBA_2 domain-containing protein</fullName>
    </submittedName>
</protein>
<dbReference type="eggNOG" id="ENOG502TIGW">
    <property type="taxonomic scope" value="Eukaryota"/>
</dbReference>
<dbReference type="AlphaFoldDB" id="A0A1I7TL21"/>